<keyword evidence="2 13" id="KW-0547">Nucleotide-binding</keyword>
<dbReference type="RefSeq" id="WP_097945090.1">
    <property type="nucleotide sequence ID" value="NZ_BLKS01000001.1"/>
</dbReference>
<evidence type="ECO:0000313" key="16">
    <source>
        <dbReference type="EMBL" id="PEG33219.1"/>
    </source>
</evidence>
<comment type="catalytic activity">
    <reaction evidence="12">
        <text>ATP + H2O = ADP + phosphate + H(+)</text>
        <dbReference type="Rhea" id="RHEA:13065"/>
        <dbReference type="ChEBI" id="CHEBI:15377"/>
        <dbReference type="ChEBI" id="CHEBI:15378"/>
        <dbReference type="ChEBI" id="CHEBI:30616"/>
        <dbReference type="ChEBI" id="CHEBI:43474"/>
        <dbReference type="ChEBI" id="CHEBI:456216"/>
        <dbReference type="EC" id="5.6.2.4"/>
    </reaction>
</comment>
<dbReference type="OrthoDB" id="9810135at2"/>
<dbReference type="GO" id="GO:0000725">
    <property type="term" value="P:recombinational repair"/>
    <property type="evidence" value="ECO:0007669"/>
    <property type="project" value="TreeGrafter"/>
</dbReference>
<keyword evidence="8" id="KW-0234">DNA repair</keyword>
<dbReference type="EMBL" id="PDCP01000133">
    <property type="protein sequence ID" value="PEG33219.1"/>
    <property type="molecule type" value="Genomic_DNA"/>
</dbReference>
<evidence type="ECO:0000256" key="2">
    <source>
        <dbReference type="ARBA" id="ARBA00022741"/>
    </source>
</evidence>
<dbReference type="GO" id="GO:0003677">
    <property type="term" value="F:DNA binding"/>
    <property type="evidence" value="ECO:0007669"/>
    <property type="project" value="UniProtKB-KW"/>
</dbReference>
<dbReference type="InterPro" id="IPR000212">
    <property type="entry name" value="DNA_helicase_UvrD/REP"/>
</dbReference>
<keyword evidence="5 13" id="KW-0347">Helicase</keyword>
<dbReference type="AlphaFoldDB" id="A0A2A7MNR2"/>
<evidence type="ECO:0000256" key="11">
    <source>
        <dbReference type="ARBA" id="ARBA00034808"/>
    </source>
</evidence>
<keyword evidence="3" id="KW-0227">DNA damage</keyword>
<evidence type="ECO:0000256" key="8">
    <source>
        <dbReference type="ARBA" id="ARBA00023204"/>
    </source>
</evidence>
<keyword evidence="4 13" id="KW-0378">Hydrolase</keyword>
<keyword evidence="17" id="KW-1185">Reference proteome</keyword>
<dbReference type="EMBL" id="BLKS01000001">
    <property type="protein sequence ID" value="GFG50149.1"/>
    <property type="molecule type" value="Genomic_DNA"/>
</dbReference>
<evidence type="ECO:0000256" key="6">
    <source>
        <dbReference type="ARBA" id="ARBA00022840"/>
    </source>
</evidence>
<gene>
    <name evidence="15" type="primary">pcrA_1</name>
    <name evidence="16" type="ORF">CQY20_31990</name>
    <name evidence="15" type="ORF">MAGR_15900</name>
</gene>
<dbReference type="Proteomes" id="UP000220914">
    <property type="component" value="Unassembled WGS sequence"/>
</dbReference>
<keyword evidence="9" id="KW-0413">Isomerase</keyword>
<organism evidence="16 17">
    <name type="scientific">Mycolicibacterium agri</name>
    <name type="common">Mycobacterium agri</name>
    <dbReference type="NCBI Taxonomy" id="36811"/>
    <lineage>
        <taxon>Bacteria</taxon>
        <taxon>Bacillati</taxon>
        <taxon>Actinomycetota</taxon>
        <taxon>Actinomycetes</taxon>
        <taxon>Mycobacteriales</taxon>
        <taxon>Mycobacteriaceae</taxon>
        <taxon>Mycolicibacterium</taxon>
    </lineage>
</organism>
<dbReference type="Proteomes" id="UP000465302">
    <property type="component" value="Unassembled WGS sequence"/>
</dbReference>
<dbReference type="Gene3D" id="1.10.10.160">
    <property type="match status" value="1"/>
</dbReference>
<dbReference type="InterPro" id="IPR014017">
    <property type="entry name" value="DNA_helicase_UvrD-like_C"/>
</dbReference>
<name>A0A2A7MNR2_MYCAG</name>
<keyword evidence="6 13" id="KW-0067">ATP-binding</keyword>
<dbReference type="SUPFAM" id="SSF52540">
    <property type="entry name" value="P-loop containing nucleoside triphosphate hydrolases"/>
    <property type="match status" value="1"/>
</dbReference>
<evidence type="ECO:0000313" key="18">
    <source>
        <dbReference type="Proteomes" id="UP000465302"/>
    </source>
</evidence>
<dbReference type="CDD" id="cd17932">
    <property type="entry name" value="DEXQc_UvrD"/>
    <property type="match status" value="1"/>
</dbReference>
<dbReference type="PANTHER" id="PTHR11070">
    <property type="entry name" value="UVRD / RECB / PCRA DNA HELICASE FAMILY MEMBER"/>
    <property type="match status" value="1"/>
</dbReference>
<dbReference type="GO" id="GO:0005524">
    <property type="term" value="F:ATP binding"/>
    <property type="evidence" value="ECO:0007669"/>
    <property type="project" value="UniProtKB-UniRule"/>
</dbReference>
<dbReference type="PANTHER" id="PTHR11070:SF2">
    <property type="entry name" value="ATP-DEPENDENT DNA HELICASE SRS2"/>
    <property type="match status" value="1"/>
</dbReference>
<dbReference type="Gene3D" id="3.40.50.300">
    <property type="entry name" value="P-loop containing nucleotide triphosphate hydrolases"/>
    <property type="match status" value="2"/>
</dbReference>
<dbReference type="Gene3D" id="1.10.486.10">
    <property type="entry name" value="PCRA, domain 4"/>
    <property type="match status" value="1"/>
</dbReference>
<reference evidence="15 18" key="2">
    <citation type="journal article" date="2019" name="Emerg. Microbes Infect.">
        <title>Comprehensive subspecies identification of 175 nontuberculous mycobacteria species based on 7547 genomic profiles.</title>
        <authorList>
            <person name="Matsumoto Y."/>
            <person name="Kinjo T."/>
            <person name="Motooka D."/>
            <person name="Nabeya D."/>
            <person name="Jung N."/>
            <person name="Uechi K."/>
            <person name="Horii T."/>
            <person name="Iida T."/>
            <person name="Fujita J."/>
            <person name="Nakamura S."/>
        </authorList>
    </citation>
    <scope>NUCLEOTIDE SEQUENCE [LARGE SCALE GENOMIC DNA]</scope>
    <source>
        <strain evidence="15 18">JCM 6377</strain>
    </source>
</reference>
<reference evidence="16 17" key="1">
    <citation type="submission" date="2017-10" db="EMBL/GenBank/DDBJ databases">
        <title>The new phylogeny of genus Mycobacterium.</title>
        <authorList>
            <person name="Tortoli E."/>
            <person name="Trovato A."/>
            <person name="Cirillo D.M."/>
        </authorList>
    </citation>
    <scope>NUCLEOTIDE SEQUENCE [LARGE SCALE GENOMIC DNA]</scope>
    <source>
        <strain evidence="16 17">CCUG37673</strain>
    </source>
</reference>
<dbReference type="GO" id="GO:0043138">
    <property type="term" value="F:3'-5' DNA helicase activity"/>
    <property type="evidence" value="ECO:0007669"/>
    <property type="project" value="UniProtKB-EC"/>
</dbReference>
<evidence type="ECO:0000256" key="4">
    <source>
        <dbReference type="ARBA" id="ARBA00022801"/>
    </source>
</evidence>
<dbReference type="InterPro" id="IPR027417">
    <property type="entry name" value="P-loop_NTPase"/>
</dbReference>
<dbReference type="EC" id="5.6.2.4" evidence="11"/>
<evidence type="ECO:0000259" key="14">
    <source>
        <dbReference type="PROSITE" id="PS51198"/>
    </source>
</evidence>
<feature type="domain" description="UvrD-like helicase ATP-binding" evidence="14">
    <location>
        <begin position="13"/>
        <end position="288"/>
    </location>
</feature>
<comment type="caution">
    <text evidence="16">The sequence shown here is derived from an EMBL/GenBank/DDBJ whole genome shotgun (WGS) entry which is preliminary data.</text>
</comment>
<evidence type="ECO:0000256" key="1">
    <source>
        <dbReference type="ARBA" id="ARBA00009922"/>
    </source>
</evidence>
<comment type="similarity">
    <text evidence="1">Belongs to the helicase family. UvrD subfamily.</text>
</comment>
<evidence type="ECO:0000256" key="10">
    <source>
        <dbReference type="ARBA" id="ARBA00034617"/>
    </source>
</evidence>
<evidence type="ECO:0000256" key="9">
    <source>
        <dbReference type="ARBA" id="ARBA00023235"/>
    </source>
</evidence>
<comment type="catalytic activity">
    <reaction evidence="10">
        <text>Couples ATP hydrolysis with the unwinding of duplex DNA by translocating in the 3'-5' direction.</text>
        <dbReference type="EC" id="5.6.2.4"/>
    </reaction>
</comment>
<dbReference type="InterPro" id="IPR014016">
    <property type="entry name" value="UvrD-like_ATP-bd"/>
</dbReference>
<feature type="binding site" evidence="13">
    <location>
        <begin position="34"/>
        <end position="41"/>
    </location>
    <ligand>
        <name>ATP</name>
        <dbReference type="ChEBI" id="CHEBI:30616"/>
    </ligand>
</feature>
<evidence type="ECO:0000313" key="17">
    <source>
        <dbReference type="Proteomes" id="UP000220914"/>
    </source>
</evidence>
<dbReference type="InterPro" id="IPR013986">
    <property type="entry name" value="DExx_box_DNA_helicase_dom_sf"/>
</dbReference>
<evidence type="ECO:0000256" key="13">
    <source>
        <dbReference type="PROSITE-ProRule" id="PRU00560"/>
    </source>
</evidence>
<sequence>MTPLLSKALLEELDELNDEQRKAALHHGNVVLTAGPGSGKTRTVVARATYLLESQISRFRGIACITYTNAAADEIRRRVARLGAQTGRRLVCSTLHSFCLNEILRRYSALTEFPVLEPPEVLGERSQADLLQWCFDELEIADLQASFRLPVSTKIRRAIACGEDLGQFDTREVAAAELYDEQLSVRNEIDYESMVIRALDTVRNDQHVRDLLHARFPHVLVDEYQDLGGVLHDLVVALVDQAGICVFAVGDADQSVFGFTGADPRYLNILQRRDDFADLPLSINYRSGQHIIAAAEAALGIPHGRVARDNASPGQIIPVSVDGGLDTHAAAAVEIINESVAQGIRLERMAVLYPSRGPVLDSILSEFSAQAIPFIHERDEKLPPGTLSEFVQRCASRSLADYYLRTLSADELEKLDHFTSAPSVMNLKRTLDRLRDESGLERPRLRFELVRRLQAALAPHESPYRPEVSATEWLENVVVSLDLSEIAAQHPLRDNRSAIADLLAIAQADELELHDLARFIGVVGKVTLTTYHGAKGREFHTVILPGLLSGILPRRVNDRGVWRDPDPIELAEQRRTFYVAMTRAEERVHLIVGPGYFTRNGYWWEQGPSEFVIDMFEILEEQQ</sequence>
<evidence type="ECO:0000313" key="15">
    <source>
        <dbReference type="EMBL" id="GFG50149.1"/>
    </source>
</evidence>
<proteinExistence type="inferred from homology"/>
<evidence type="ECO:0000256" key="7">
    <source>
        <dbReference type="ARBA" id="ARBA00023125"/>
    </source>
</evidence>
<dbReference type="Pfam" id="PF13361">
    <property type="entry name" value="UvrD_C"/>
    <property type="match status" value="1"/>
</dbReference>
<evidence type="ECO:0000256" key="3">
    <source>
        <dbReference type="ARBA" id="ARBA00022763"/>
    </source>
</evidence>
<dbReference type="PROSITE" id="PS51198">
    <property type="entry name" value="UVRD_HELICASE_ATP_BIND"/>
    <property type="match status" value="1"/>
</dbReference>
<reference evidence="15" key="3">
    <citation type="submission" date="2020-02" db="EMBL/GenBank/DDBJ databases">
        <authorList>
            <person name="Matsumoto Y."/>
            <person name="Motooka D."/>
            <person name="Nakamura S."/>
        </authorList>
    </citation>
    <scope>NUCLEOTIDE SEQUENCE</scope>
    <source>
        <strain evidence="15">JCM 6377</strain>
    </source>
</reference>
<dbReference type="GO" id="GO:0016787">
    <property type="term" value="F:hydrolase activity"/>
    <property type="evidence" value="ECO:0007669"/>
    <property type="project" value="UniProtKB-UniRule"/>
</dbReference>
<protein>
    <recommendedName>
        <fullName evidence="11">DNA 3'-5' helicase</fullName>
        <ecNumber evidence="11">5.6.2.4</ecNumber>
    </recommendedName>
</protein>
<keyword evidence="7" id="KW-0238">DNA-binding</keyword>
<evidence type="ECO:0000256" key="12">
    <source>
        <dbReference type="ARBA" id="ARBA00048988"/>
    </source>
</evidence>
<accession>A0A2A7MNR2</accession>
<evidence type="ECO:0000256" key="5">
    <source>
        <dbReference type="ARBA" id="ARBA00022806"/>
    </source>
</evidence>
<dbReference type="Pfam" id="PF00580">
    <property type="entry name" value="UvrD-helicase"/>
    <property type="match status" value="1"/>
</dbReference>